<evidence type="ECO:0000313" key="1">
    <source>
        <dbReference type="EMBL" id="KAG2657631.1"/>
    </source>
</evidence>
<dbReference type="Proteomes" id="UP000823388">
    <property type="component" value="Chromosome 1K"/>
</dbReference>
<evidence type="ECO:0000313" key="2">
    <source>
        <dbReference type="Proteomes" id="UP000823388"/>
    </source>
</evidence>
<keyword evidence="2" id="KW-1185">Reference proteome</keyword>
<comment type="caution">
    <text evidence="1">The sequence shown here is derived from an EMBL/GenBank/DDBJ whole genome shotgun (WGS) entry which is preliminary data.</text>
</comment>
<accession>A0A8T0X7L6</accession>
<proteinExistence type="predicted"/>
<name>A0A8T0X7L6_PANVG</name>
<dbReference type="EMBL" id="CM029037">
    <property type="protein sequence ID" value="KAG2657631.1"/>
    <property type="molecule type" value="Genomic_DNA"/>
</dbReference>
<gene>
    <name evidence="1" type="ORF">PVAP13_1KG183210</name>
</gene>
<dbReference type="AlphaFoldDB" id="A0A8T0X7L6"/>
<organism evidence="1 2">
    <name type="scientific">Panicum virgatum</name>
    <name type="common">Blackwell switchgrass</name>
    <dbReference type="NCBI Taxonomy" id="38727"/>
    <lineage>
        <taxon>Eukaryota</taxon>
        <taxon>Viridiplantae</taxon>
        <taxon>Streptophyta</taxon>
        <taxon>Embryophyta</taxon>
        <taxon>Tracheophyta</taxon>
        <taxon>Spermatophyta</taxon>
        <taxon>Magnoliopsida</taxon>
        <taxon>Liliopsida</taxon>
        <taxon>Poales</taxon>
        <taxon>Poaceae</taxon>
        <taxon>PACMAD clade</taxon>
        <taxon>Panicoideae</taxon>
        <taxon>Panicodae</taxon>
        <taxon>Paniceae</taxon>
        <taxon>Panicinae</taxon>
        <taxon>Panicum</taxon>
        <taxon>Panicum sect. Hiantes</taxon>
    </lineage>
</organism>
<protein>
    <submittedName>
        <fullName evidence="1">Uncharacterized protein</fullName>
    </submittedName>
</protein>
<sequence length="307" mass="36424">MKRGVSPSGNEIFSFGTENRLRIFPPNTYKFKPRDNIVLDEIQEYILDNFWFQYNNKRDDRGYMLAILNSLAKYFHMVNGKRQPKDPSINIEKKPIYVIYRGKTPGIYVTFEEVIAQQIEREKNGEISWKKYLDIDQALSYARNILGINYFLETTAKEYIQKYRKANDVKTNLPGINIREDGPSKIPTYKDVVKKEASNEEYVEKKIKERLDSIIPQLKKDIKEEVWQEVKHEIKKNIDSIKKDYEENIKKDYESKMNMPISDDDTWSWARARVLRIIYYEKYIYTLGVDKVLSTISPRNKHAKVFA</sequence>
<reference evidence="1" key="1">
    <citation type="submission" date="2020-05" db="EMBL/GenBank/DDBJ databases">
        <title>WGS assembly of Panicum virgatum.</title>
        <authorList>
            <person name="Lovell J.T."/>
            <person name="Jenkins J."/>
            <person name="Shu S."/>
            <person name="Juenger T.E."/>
            <person name="Schmutz J."/>
        </authorList>
    </citation>
    <scope>NUCLEOTIDE SEQUENCE</scope>
    <source>
        <strain evidence="1">AP13</strain>
    </source>
</reference>